<dbReference type="InterPro" id="IPR001709">
    <property type="entry name" value="Flavoprot_Pyr_Nucl_cyt_Rdtase"/>
</dbReference>
<proteinExistence type="predicted"/>
<feature type="domain" description="FAD-binding FR-type" evidence="1">
    <location>
        <begin position="14"/>
        <end position="114"/>
    </location>
</feature>
<dbReference type="KEGG" id="tvr:TVD_13250"/>
<dbReference type="PROSITE" id="PS51384">
    <property type="entry name" value="FAD_FR"/>
    <property type="match status" value="1"/>
</dbReference>
<dbReference type="InterPro" id="IPR017938">
    <property type="entry name" value="Riboflavin_synthase-like_b-brl"/>
</dbReference>
<dbReference type="Pfam" id="PF10418">
    <property type="entry name" value="DHODB_Fe-S_bind"/>
    <property type="match status" value="1"/>
</dbReference>
<evidence type="ECO:0000259" key="1">
    <source>
        <dbReference type="PROSITE" id="PS51384"/>
    </source>
</evidence>
<dbReference type="PATRIC" id="fig|106634.4.peg.2703"/>
<dbReference type="OrthoDB" id="9796486at2"/>
<gene>
    <name evidence="2" type="ORF">TVD_13250</name>
</gene>
<dbReference type="Pfam" id="PF00175">
    <property type="entry name" value="NAD_binding_1"/>
    <property type="match status" value="1"/>
</dbReference>
<dbReference type="PRINTS" id="PR00406">
    <property type="entry name" value="CYTB5RDTASE"/>
</dbReference>
<dbReference type="STRING" id="106634.TVD_13250"/>
<sequence length="286" mass="31179">MATDAVATLPDQAMAPEPWRIHSVRRDVASNEVFSWTLYPEPGVEPGAAPAPGQFNMLYLFGVGEVPISVSAITDDGGIVHTIRAVGSVTRAMQDLEAGTVVGLRGPFGTAWPLEQARGRDLVLVAGGIGLAPLRPLIHAALERRSEFGRVVVCYGARSPGDMIFRDELDAWAERDDVDLRITVDRGTAAWRGDVGVVTQLVDRGGFDRRNTLALTCGPEVMMRFTASALERRGLKPEDIYVSMERNMRCAVGFCGHCQIGAHFVCRDGPVFPYPVMEPAFRVREL</sequence>
<evidence type="ECO:0000313" key="2">
    <source>
        <dbReference type="EMBL" id="AKJ96266.1"/>
    </source>
</evidence>
<dbReference type="SUPFAM" id="SSF52343">
    <property type="entry name" value="Ferredoxin reductase-like, C-terminal NADP-linked domain"/>
    <property type="match status" value="1"/>
</dbReference>
<dbReference type="Gene3D" id="3.40.50.80">
    <property type="entry name" value="Nucleotide-binding domain of ferredoxin-NADP reductase (FNR) module"/>
    <property type="match status" value="1"/>
</dbReference>
<protein>
    <submittedName>
        <fullName evidence="2">Ni/Fe hydrogenase subunit gamma</fullName>
    </submittedName>
</protein>
<organism evidence="2 3">
    <name type="scientific">Thioalkalivibrio versutus</name>
    <dbReference type="NCBI Taxonomy" id="106634"/>
    <lineage>
        <taxon>Bacteria</taxon>
        <taxon>Pseudomonadati</taxon>
        <taxon>Pseudomonadota</taxon>
        <taxon>Gammaproteobacteria</taxon>
        <taxon>Chromatiales</taxon>
        <taxon>Ectothiorhodospiraceae</taxon>
        <taxon>Thioalkalivibrio</taxon>
    </lineage>
</organism>
<dbReference type="PRINTS" id="PR00371">
    <property type="entry name" value="FPNCR"/>
</dbReference>
<dbReference type="GO" id="GO:0016491">
    <property type="term" value="F:oxidoreductase activity"/>
    <property type="evidence" value="ECO:0007669"/>
    <property type="project" value="InterPro"/>
</dbReference>
<dbReference type="InterPro" id="IPR039261">
    <property type="entry name" value="FNR_nucleotide-bd"/>
</dbReference>
<dbReference type="InterPro" id="IPR050353">
    <property type="entry name" value="PyrK_electron_transfer"/>
</dbReference>
<dbReference type="RefSeq" id="WP_047251812.1">
    <property type="nucleotide sequence ID" value="NZ_CP011367.1"/>
</dbReference>
<dbReference type="PANTHER" id="PTHR43513:SF1">
    <property type="entry name" value="ANAEROBIC SULFITE REDUCTASE SUBUNIT B"/>
    <property type="match status" value="1"/>
</dbReference>
<dbReference type="CDD" id="cd06221">
    <property type="entry name" value="sulfite_reductase_like"/>
    <property type="match status" value="1"/>
</dbReference>
<dbReference type="SUPFAM" id="SSF63380">
    <property type="entry name" value="Riboflavin synthase domain-like"/>
    <property type="match status" value="1"/>
</dbReference>
<dbReference type="InterPro" id="IPR017927">
    <property type="entry name" value="FAD-bd_FR_type"/>
</dbReference>
<reference evidence="2 3" key="1">
    <citation type="submission" date="2015-04" db="EMBL/GenBank/DDBJ databases">
        <title>Complete Sequence for the Genome of the Thioalkalivibrio versutus D301.</title>
        <authorList>
            <person name="Mu T."/>
            <person name="Zhou J."/>
            <person name="Xu X."/>
        </authorList>
    </citation>
    <scope>NUCLEOTIDE SEQUENCE [LARGE SCALE GENOMIC DNA]</scope>
    <source>
        <strain evidence="2 3">D301</strain>
    </source>
</reference>
<keyword evidence="3" id="KW-1185">Reference proteome</keyword>
<dbReference type="PANTHER" id="PTHR43513">
    <property type="entry name" value="DIHYDROOROTATE DEHYDROGENASE B (NAD(+)), ELECTRON TRANSFER SUBUNIT"/>
    <property type="match status" value="1"/>
</dbReference>
<dbReference type="InterPro" id="IPR019480">
    <property type="entry name" value="Dihydroorotate_DH_Fe-S-bd"/>
</dbReference>
<dbReference type="EMBL" id="CP011367">
    <property type="protein sequence ID" value="AKJ96266.1"/>
    <property type="molecule type" value="Genomic_DNA"/>
</dbReference>
<dbReference type="InterPro" id="IPR001433">
    <property type="entry name" value="OxRdtase_FAD/NAD-bd"/>
</dbReference>
<dbReference type="Gene3D" id="2.40.30.10">
    <property type="entry name" value="Translation factors"/>
    <property type="match status" value="1"/>
</dbReference>
<evidence type="ECO:0000313" key="3">
    <source>
        <dbReference type="Proteomes" id="UP000064201"/>
    </source>
</evidence>
<accession>A0A0G3GBR3</accession>
<name>A0A0G3GBR3_9GAMM</name>
<dbReference type="AlphaFoldDB" id="A0A0G3GBR3"/>
<dbReference type="Proteomes" id="UP000064201">
    <property type="component" value="Chromosome"/>
</dbReference>